<dbReference type="EMBL" id="JABFCT010000003">
    <property type="protein sequence ID" value="KAF5877616.1"/>
    <property type="molecule type" value="Genomic_DNA"/>
</dbReference>
<evidence type="ECO:0000313" key="2">
    <source>
        <dbReference type="EMBL" id="KAF5877616.1"/>
    </source>
</evidence>
<evidence type="ECO:0000313" key="3">
    <source>
        <dbReference type="Proteomes" id="UP000531561"/>
    </source>
</evidence>
<proteinExistence type="predicted"/>
<dbReference type="GeneID" id="59256100"/>
<gene>
    <name evidence="2" type="ORF">Bfra_001983</name>
</gene>
<evidence type="ECO:0000256" key="1">
    <source>
        <dbReference type="SAM" id="MobiDB-lite"/>
    </source>
</evidence>
<keyword evidence="3" id="KW-1185">Reference proteome</keyword>
<name>A0A8H6B1D2_9HELO</name>
<comment type="caution">
    <text evidence="2">The sequence shown here is derived from an EMBL/GenBank/DDBJ whole genome shotgun (WGS) entry which is preliminary data.</text>
</comment>
<sequence length="154" mass="17985">MFLQKLRSFSFPLNSKTPPEDDKKHHQRRKSLRTPNSEHKNPLSPSTTNSTNGSHSSPRKTSICTEVKQASKINNGMDENLEGREFREYLEKCRKAEEAEERKRKKMAEKRKEKAGLFGILDTRRQDNTNKQMEETTAQHAYAKLPRNYSVHIR</sequence>
<reference evidence="2 3" key="1">
    <citation type="journal article" date="2020" name="Phytopathology">
        <title>A high-quality genome resource of Botrytis fragariae, a new and rapidly spreading fungal pathogen causing strawberry gray mold in the U.S.A.</title>
        <authorList>
            <person name="Wu Y."/>
            <person name="Saski C.A."/>
            <person name="Schnabel G."/>
            <person name="Xiao S."/>
            <person name="Hu M."/>
        </authorList>
    </citation>
    <scope>NUCLEOTIDE SEQUENCE [LARGE SCALE GENOMIC DNA]</scope>
    <source>
        <strain evidence="2 3">BVB16</strain>
    </source>
</reference>
<feature type="compositionally biased region" description="Low complexity" evidence="1">
    <location>
        <begin position="42"/>
        <end position="56"/>
    </location>
</feature>
<accession>A0A8H6B1D2</accession>
<feature type="compositionally biased region" description="Basic and acidic residues" evidence="1">
    <location>
        <begin position="122"/>
        <end position="134"/>
    </location>
</feature>
<dbReference type="AlphaFoldDB" id="A0A8H6B1D2"/>
<organism evidence="2 3">
    <name type="scientific">Botrytis fragariae</name>
    <dbReference type="NCBI Taxonomy" id="1964551"/>
    <lineage>
        <taxon>Eukaryota</taxon>
        <taxon>Fungi</taxon>
        <taxon>Dikarya</taxon>
        <taxon>Ascomycota</taxon>
        <taxon>Pezizomycotina</taxon>
        <taxon>Leotiomycetes</taxon>
        <taxon>Helotiales</taxon>
        <taxon>Sclerotiniaceae</taxon>
        <taxon>Botrytis</taxon>
    </lineage>
</organism>
<dbReference type="OrthoDB" id="3557373at2759"/>
<feature type="region of interest" description="Disordered" evidence="1">
    <location>
        <begin position="1"/>
        <end position="79"/>
    </location>
</feature>
<dbReference type="RefSeq" id="XP_037196562.1">
    <property type="nucleotide sequence ID" value="XM_037332408.1"/>
</dbReference>
<feature type="region of interest" description="Disordered" evidence="1">
    <location>
        <begin position="99"/>
        <end position="138"/>
    </location>
</feature>
<dbReference type="Proteomes" id="UP000531561">
    <property type="component" value="Unassembled WGS sequence"/>
</dbReference>
<protein>
    <submittedName>
        <fullName evidence="2">Uncharacterized protein</fullName>
    </submittedName>
</protein>